<sequence>MNHPIPELDAAGLRQFALTTAALIAALFGLLLPWLLGAHWPLWPWPVAGLLALWGLIAPRSLRPMYRGWMHFGLLLSRVTTPLILSLVYLLLFVPAGLLMRLFGKDPMQRRLDPKATTYRVPSATPTPDTLERPY</sequence>
<dbReference type="Pfam" id="PF19588">
    <property type="entry name" value="SxtJ"/>
    <property type="match status" value="1"/>
</dbReference>
<evidence type="ECO:0008006" key="4">
    <source>
        <dbReference type="Google" id="ProtNLM"/>
    </source>
</evidence>
<keyword evidence="1" id="KW-1133">Transmembrane helix</keyword>
<dbReference type="InterPro" id="IPR045781">
    <property type="entry name" value="SxtJ"/>
</dbReference>
<name>A0ABZ0SFJ7_9GAMM</name>
<evidence type="ECO:0000256" key="1">
    <source>
        <dbReference type="SAM" id="Phobius"/>
    </source>
</evidence>
<accession>A0ABZ0SFJ7</accession>
<gene>
    <name evidence="2" type="ORF">Thiowin_03962</name>
</gene>
<evidence type="ECO:0000313" key="2">
    <source>
        <dbReference type="EMBL" id="WPL18871.1"/>
    </source>
</evidence>
<protein>
    <recommendedName>
        <fullName evidence="4">SxtJ</fullName>
    </recommendedName>
</protein>
<evidence type="ECO:0000313" key="3">
    <source>
        <dbReference type="Proteomes" id="UP001432180"/>
    </source>
</evidence>
<keyword evidence="1" id="KW-0812">Transmembrane</keyword>
<feature type="transmembrane region" description="Helical" evidence="1">
    <location>
        <begin position="42"/>
        <end position="62"/>
    </location>
</feature>
<feature type="transmembrane region" description="Helical" evidence="1">
    <location>
        <begin position="83"/>
        <end position="103"/>
    </location>
</feature>
<dbReference type="RefSeq" id="WP_328984611.1">
    <property type="nucleotide sequence ID" value="NZ_CP121472.1"/>
</dbReference>
<keyword evidence="1" id="KW-0472">Membrane</keyword>
<organism evidence="2 3">
    <name type="scientific">Thiorhodovibrio winogradskyi</name>
    <dbReference type="NCBI Taxonomy" id="77007"/>
    <lineage>
        <taxon>Bacteria</taxon>
        <taxon>Pseudomonadati</taxon>
        <taxon>Pseudomonadota</taxon>
        <taxon>Gammaproteobacteria</taxon>
        <taxon>Chromatiales</taxon>
        <taxon>Chromatiaceae</taxon>
        <taxon>Thiorhodovibrio</taxon>
    </lineage>
</organism>
<proteinExistence type="predicted"/>
<dbReference type="Proteomes" id="UP001432180">
    <property type="component" value="Chromosome"/>
</dbReference>
<feature type="transmembrane region" description="Helical" evidence="1">
    <location>
        <begin position="16"/>
        <end position="36"/>
    </location>
</feature>
<keyword evidence="3" id="KW-1185">Reference proteome</keyword>
<dbReference type="EMBL" id="CP121472">
    <property type="protein sequence ID" value="WPL18871.1"/>
    <property type="molecule type" value="Genomic_DNA"/>
</dbReference>
<reference evidence="2 3" key="1">
    <citation type="journal article" date="2023" name="Microorganisms">
        <title>Thiorhodovibrio frisius and Trv. litoralis spp. nov., Two Novel Members from a Clade of Fastidious Purple Sulfur Bacteria That Exhibit Unique Red-Shifted Light-Harvesting Capabilities.</title>
        <authorList>
            <person name="Methner A."/>
            <person name="Kuzyk S.B."/>
            <person name="Petersen J."/>
            <person name="Bauer S."/>
            <person name="Brinkmann H."/>
            <person name="Sichau K."/>
            <person name="Wanner G."/>
            <person name="Wolf J."/>
            <person name="Neumann-Schaal M."/>
            <person name="Henke P."/>
            <person name="Tank M."/>
            <person name="Sproer C."/>
            <person name="Bunk B."/>
            <person name="Overmann J."/>
        </authorList>
    </citation>
    <scope>NUCLEOTIDE SEQUENCE [LARGE SCALE GENOMIC DNA]</scope>
    <source>
        <strain evidence="2 3">DSM 6702</strain>
    </source>
</reference>